<accession>A0A0F9MTW4</accession>
<dbReference type="EMBL" id="LAZR01009422">
    <property type="protein sequence ID" value="KKM72682.1"/>
    <property type="molecule type" value="Genomic_DNA"/>
</dbReference>
<dbReference type="InterPro" id="IPR046348">
    <property type="entry name" value="SIS_dom_sf"/>
</dbReference>
<feature type="non-terminal residue" evidence="2">
    <location>
        <position position="219"/>
    </location>
</feature>
<dbReference type="GO" id="GO:1901135">
    <property type="term" value="P:carbohydrate derivative metabolic process"/>
    <property type="evidence" value="ECO:0007669"/>
    <property type="project" value="InterPro"/>
</dbReference>
<evidence type="ECO:0000259" key="1">
    <source>
        <dbReference type="PROSITE" id="PS51071"/>
    </source>
</evidence>
<feature type="domain" description="HTH rpiR-type" evidence="1">
    <location>
        <begin position="9"/>
        <end position="85"/>
    </location>
</feature>
<evidence type="ECO:0000313" key="2">
    <source>
        <dbReference type="EMBL" id="KKM72682.1"/>
    </source>
</evidence>
<dbReference type="PROSITE" id="PS51071">
    <property type="entry name" value="HTH_RPIR"/>
    <property type="match status" value="1"/>
</dbReference>
<dbReference type="InterPro" id="IPR009057">
    <property type="entry name" value="Homeodomain-like_sf"/>
</dbReference>
<dbReference type="Gene3D" id="3.40.50.10490">
    <property type="entry name" value="Glucose-6-phosphate isomerase like protein, domain 1"/>
    <property type="match status" value="1"/>
</dbReference>
<reference evidence="2" key="1">
    <citation type="journal article" date="2015" name="Nature">
        <title>Complex archaea that bridge the gap between prokaryotes and eukaryotes.</title>
        <authorList>
            <person name="Spang A."/>
            <person name="Saw J.H."/>
            <person name="Jorgensen S.L."/>
            <person name="Zaremba-Niedzwiedzka K."/>
            <person name="Martijn J."/>
            <person name="Lind A.E."/>
            <person name="van Eijk R."/>
            <person name="Schleper C."/>
            <person name="Guy L."/>
            <person name="Ettema T.J."/>
        </authorList>
    </citation>
    <scope>NUCLEOTIDE SEQUENCE</scope>
</reference>
<gene>
    <name evidence="2" type="ORF">LCGC14_1418030</name>
</gene>
<dbReference type="PANTHER" id="PTHR30514">
    <property type="entry name" value="GLUCOKINASE"/>
    <property type="match status" value="1"/>
</dbReference>
<dbReference type="SUPFAM" id="SSF46689">
    <property type="entry name" value="Homeodomain-like"/>
    <property type="match status" value="1"/>
</dbReference>
<dbReference type="InterPro" id="IPR036388">
    <property type="entry name" value="WH-like_DNA-bd_sf"/>
</dbReference>
<dbReference type="SUPFAM" id="SSF53697">
    <property type="entry name" value="SIS domain"/>
    <property type="match status" value="1"/>
</dbReference>
<sequence>MYVVAMSEMSFSQRMAAYDRTLTPAERRVIEYLARNREMALLASAADMAQQIGTSDATVIRTARKLGFSGLEEMRRGLAGDLRRDLTLSERIENDLRQTGGGVSNAVTQTVETLLATLDAMLAIPSDDLERAVDILALAQRVHIFGIGPSGHLASYFAAQMTRLGGDARPLRQTGLQLADDLIGVHEGDSILALAYDRPYREITALIDHALTLEVPVIL</sequence>
<dbReference type="InterPro" id="IPR047640">
    <property type="entry name" value="RpiR-like"/>
</dbReference>
<dbReference type="GO" id="GO:0003700">
    <property type="term" value="F:DNA-binding transcription factor activity"/>
    <property type="evidence" value="ECO:0007669"/>
    <property type="project" value="InterPro"/>
</dbReference>
<protein>
    <recommendedName>
        <fullName evidence="1">HTH rpiR-type domain-containing protein</fullName>
    </recommendedName>
</protein>
<dbReference type="AlphaFoldDB" id="A0A0F9MTW4"/>
<dbReference type="Gene3D" id="1.10.10.10">
    <property type="entry name" value="Winged helix-like DNA-binding domain superfamily/Winged helix DNA-binding domain"/>
    <property type="match status" value="1"/>
</dbReference>
<comment type="caution">
    <text evidence="2">The sequence shown here is derived from an EMBL/GenBank/DDBJ whole genome shotgun (WGS) entry which is preliminary data.</text>
</comment>
<dbReference type="GO" id="GO:0097367">
    <property type="term" value="F:carbohydrate derivative binding"/>
    <property type="evidence" value="ECO:0007669"/>
    <property type="project" value="InterPro"/>
</dbReference>
<dbReference type="InterPro" id="IPR000281">
    <property type="entry name" value="HTH_RpiR"/>
</dbReference>
<dbReference type="GO" id="GO:0003677">
    <property type="term" value="F:DNA binding"/>
    <property type="evidence" value="ECO:0007669"/>
    <property type="project" value="InterPro"/>
</dbReference>
<dbReference type="Pfam" id="PF01418">
    <property type="entry name" value="HTH_6"/>
    <property type="match status" value="1"/>
</dbReference>
<name>A0A0F9MTW4_9ZZZZ</name>
<proteinExistence type="predicted"/>
<organism evidence="2">
    <name type="scientific">marine sediment metagenome</name>
    <dbReference type="NCBI Taxonomy" id="412755"/>
    <lineage>
        <taxon>unclassified sequences</taxon>
        <taxon>metagenomes</taxon>
        <taxon>ecological metagenomes</taxon>
    </lineage>
</organism>